<comment type="caution">
    <text evidence="1">The sequence shown here is derived from an EMBL/GenBank/DDBJ whole genome shotgun (WGS) entry which is preliminary data.</text>
</comment>
<organism evidence="1 2">
    <name type="scientific">Arsenicibacter rosenii</name>
    <dbReference type="NCBI Taxonomy" id="1750698"/>
    <lineage>
        <taxon>Bacteria</taxon>
        <taxon>Pseudomonadati</taxon>
        <taxon>Bacteroidota</taxon>
        <taxon>Cytophagia</taxon>
        <taxon>Cytophagales</taxon>
        <taxon>Spirosomataceae</taxon>
        <taxon>Arsenicibacter</taxon>
    </lineage>
</organism>
<dbReference type="EMBL" id="MORL01000049">
    <property type="protein sequence ID" value="OIN55638.1"/>
    <property type="molecule type" value="Genomic_DNA"/>
</dbReference>
<accession>A0A1S2VCI3</accession>
<dbReference type="AlphaFoldDB" id="A0A1S2VCI3"/>
<gene>
    <name evidence="1" type="ORF">BLX24_29070</name>
</gene>
<evidence type="ECO:0000313" key="1">
    <source>
        <dbReference type="EMBL" id="OIN55638.1"/>
    </source>
</evidence>
<evidence type="ECO:0000313" key="2">
    <source>
        <dbReference type="Proteomes" id="UP000181790"/>
    </source>
</evidence>
<proteinExistence type="predicted"/>
<sequence length="215" mass="24834">MSYNPFTSAPNDKENATFRHVAHTLSGHKIVGYSKKVGFNETADKRRLFVTSMARLIPGFFSKRNDVWQVEVFRRLPERTNGMYKEARIALFTSGDFQLLNGFEKDSAISQCMRSLYDGDVKGCNDLLKTFNDFVFDPKRETYEDLYKRCSNLLNFHERGVVERFFWEIKKRYFAEVPVNPVKNEPAPQPTAYQAPARTRETAPLSGLINIALQQ</sequence>
<dbReference type="Proteomes" id="UP000181790">
    <property type="component" value="Unassembled WGS sequence"/>
</dbReference>
<protein>
    <submittedName>
        <fullName evidence="1">Uncharacterized protein</fullName>
    </submittedName>
</protein>
<name>A0A1S2VCI3_9BACT</name>
<reference evidence="1 2" key="1">
    <citation type="submission" date="2016-10" db="EMBL/GenBank/DDBJ databases">
        <title>Arsenicibacter rosenii gen. nov., sp. nov., an efficient arsenic-methylating bacterium isolated from an arsenic-contaminated paddy soil.</title>
        <authorList>
            <person name="Huang K."/>
        </authorList>
    </citation>
    <scope>NUCLEOTIDE SEQUENCE [LARGE SCALE GENOMIC DNA]</scope>
    <source>
        <strain evidence="1 2">SM-1</strain>
    </source>
</reference>
<keyword evidence="2" id="KW-1185">Reference proteome</keyword>
<dbReference type="RefSeq" id="WP_071506743.1">
    <property type="nucleotide sequence ID" value="NZ_MORL01000049.1"/>
</dbReference>
<dbReference type="OrthoDB" id="9860015at2"/>